<sequence>PITIKTDSRYVIDGLTTHLTTWEDKGWIEIDNRELFEATAFNLRRRSAPTHFEWIKGHSGIEGNEKADKLAAAGVNKTTQDEIDTNIPDDFKFQGAKLCTLSQSTAYKLIRNTKRAKERRHTTINIDKTKQGILAITGQMEKEDTIWNNIINRNFTPKIRQFLFKAMHNTFKVGKYWLNIAECEQRAKCAICHENTDSLEHILTECPQGPQKIIWELTKKLWPHQQTFPWTHPTLGSILGCGIIKQLKTQNNENNELNNETDKRKKTTDTRARLLSILLSESAYLIWVLRCSIVIQENDITNQEIANRWTNTLNKRLQTDRFSAKNKENRKIGPSLVQETWKGTLKDETLLPPDWATTLEVLVGINSPEPSIERGPFGSY</sequence>
<evidence type="ECO:0000313" key="1">
    <source>
        <dbReference type="EMBL" id="KAH7913235.1"/>
    </source>
</evidence>
<comment type="caution">
    <text evidence="1">The sequence shown here is derived from an EMBL/GenBank/DDBJ whole genome shotgun (WGS) entry which is preliminary data.</text>
</comment>
<feature type="non-terminal residue" evidence="1">
    <location>
        <position position="1"/>
    </location>
</feature>
<gene>
    <name evidence="1" type="ORF">BJ138DRAFT_1002755</name>
</gene>
<organism evidence="1 2">
    <name type="scientific">Hygrophoropsis aurantiaca</name>
    <dbReference type="NCBI Taxonomy" id="72124"/>
    <lineage>
        <taxon>Eukaryota</taxon>
        <taxon>Fungi</taxon>
        <taxon>Dikarya</taxon>
        <taxon>Basidiomycota</taxon>
        <taxon>Agaricomycotina</taxon>
        <taxon>Agaricomycetes</taxon>
        <taxon>Agaricomycetidae</taxon>
        <taxon>Boletales</taxon>
        <taxon>Coniophorineae</taxon>
        <taxon>Hygrophoropsidaceae</taxon>
        <taxon>Hygrophoropsis</taxon>
    </lineage>
</organism>
<dbReference type="EMBL" id="MU267635">
    <property type="protein sequence ID" value="KAH7913235.1"/>
    <property type="molecule type" value="Genomic_DNA"/>
</dbReference>
<accession>A0ACB8AJ69</accession>
<dbReference type="Proteomes" id="UP000790377">
    <property type="component" value="Unassembled WGS sequence"/>
</dbReference>
<evidence type="ECO:0000313" key="2">
    <source>
        <dbReference type="Proteomes" id="UP000790377"/>
    </source>
</evidence>
<proteinExistence type="predicted"/>
<reference evidence="1" key="1">
    <citation type="journal article" date="2021" name="New Phytol.">
        <title>Evolutionary innovations through gain and loss of genes in the ectomycorrhizal Boletales.</title>
        <authorList>
            <person name="Wu G."/>
            <person name="Miyauchi S."/>
            <person name="Morin E."/>
            <person name="Kuo A."/>
            <person name="Drula E."/>
            <person name="Varga T."/>
            <person name="Kohler A."/>
            <person name="Feng B."/>
            <person name="Cao Y."/>
            <person name="Lipzen A."/>
            <person name="Daum C."/>
            <person name="Hundley H."/>
            <person name="Pangilinan J."/>
            <person name="Johnson J."/>
            <person name="Barry K."/>
            <person name="LaButti K."/>
            <person name="Ng V."/>
            <person name="Ahrendt S."/>
            <person name="Min B."/>
            <person name="Choi I.G."/>
            <person name="Park H."/>
            <person name="Plett J.M."/>
            <person name="Magnuson J."/>
            <person name="Spatafora J.W."/>
            <person name="Nagy L.G."/>
            <person name="Henrissat B."/>
            <person name="Grigoriev I.V."/>
            <person name="Yang Z.L."/>
            <person name="Xu J."/>
            <person name="Martin F.M."/>
        </authorList>
    </citation>
    <scope>NUCLEOTIDE SEQUENCE</scope>
    <source>
        <strain evidence="1">ATCC 28755</strain>
    </source>
</reference>
<protein>
    <submittedName>
        <fullName evidence="1">Uncharacterized protein</fullName>
    </submittedName>
</protein>
<keyword evidence="2" id="KW-1185">Reference proteome</keyword>
<name>A0ACB8AJ69_9AGAM</name>